<dbReference type="VEuPathDB" id="FungiDB:PV07_08705"/>
<gene>
    <name evidence="1" type="ORF">PV07_08705</name>
</gene>
<dbReference type="GeneID" id="27347899"/>
<organism evidence="1 2">
    <name type="scientific">Cladophialophora immunda</name>
    <dbReference type="NCBI Taxonomy" id="569365"/>
    <lineage>
        <taxon>Eukaryota</taxon>
        <taxon>Fungi</taxon>
        <taxon>Dikarya</taxon>
        <taxon>Ascomycota</taxon>
        <taxon>Pezizomycotina</taxon>
        <taxon>Eurotiomycetes</taxon>
        <taxon>Chaetothyriomycetidae</taxon>
        <taxon>Chaetothyriales</taxon>
        <taxon>Herpotrichiellaceae</taxon>
        <taxon>Cladophialophora</taxon>
    </lineage>
</organism>
<evidence type="ECO:0000313" key="1">
    <source>
        <dbReference type="EMBL" id="KIW25539.1"/>
    </source>
</evidence>
<dbReference type="EMBL" id="KN847044">
    <property type="protein sequence ID" value="KIW25539.1"/>
    <property type="molecule type" value="Genomic_DNA"/>
</dbReference>
<dbReference type="RefSeq" id="XP_016245755.1">
    <property type="nucleotide sequence ID" value="XM_016395899.1"/>
</dbReference>
<evidence type="ECO:0000313" key="2">
    <source>
        <dbReference type="Proteomes" id="UP000054466"/>
    </source>
</evidence>
<protein>
    <submittedName>
        <fullName evidence="1">Uncharacterized protein</fullName>
    </submittedName>
</protein>
<proteinExistence type="predicted"/>
<accession>A0A0D2CPR5</accession>
<keyword evidence="2" id="KW-1185">Reference proteome</keyword>
<reference evidence="1 2" key="1">
    <citation type="submission" date="2015-01" db="EMBL/GenBank/DDBJ databases">
        <title>The Genome Sequence of Cladophialophora immunda CBS83496.</title>
        <authorList>
            <consortium name="The Broad Institute Genomics Platform"/>
            <person name="Cuomo C."/>
            <person name="de Hoog S."/>
            <person name="Gorbushina A."/>
            <person name="Stielow B."/>
            <person name="Teixiera M."/>
            <person name="Abouelleil A."/>
            <person name="Chapman S.B."/>
            <person name="Priest M."/>
            <person name="Young S.K."/>
            <person name="Wortman J."/>
            <person name="Nusbaum C."/>
            <person name="Birren B."/>
        </authorList>
    </citation>
    <scope>NUCLEOTIDE SEQUENCE [LARGE SCALE GENOMIC DNA]</scope>
    <source>
        <strain evidence="1 2">CBS 83496</strain>
    </source>
</reference>
<sequence length="106" mass="12171">MSTILTIQPGNEDAYAFHDNTKKVSKAESMGWLKKYKAELNGVRLSRAAQPVCRGTSCVPIEALEIFENDLEYAQVQVKYWAHHDVLVEVVEIKRQVDLDIFFTRQ</sequence>
<dbReference type="HOGENOM" id="CLU_2222988_0_0_1"/>
<dbReference type="AlphaFoldDB" id="A0A0D2CPR5"/>
<dbReference type="Proteomes" id="UP000054466">
    <property type="component" value="Unassembled WGS sequence"/>
</dbReference>
<name>A0A0D2CPR5_9EURO</name>